<dbReference type="STRING" id="192904.SAMN04488514_11320"/>
<name>A0A1G9VBJ1_9FLAO</name>
<evidence type="ECO:0000259" key="1">
    <source>
        <dbReference type="Pfam" id="PF13454"/>
    </source>
</evidence>
<dbReference type="AlphaFoldDB" id="A0A1G9VBJ1"/>
<dbReference type="EMBL" id="FNGV01000013">
    <property type="protein sequence ID" value="SDM69529.1"/>
    <property type="molecule type" value="Genomic_DNA"/>
</dbReference>
<accession>A0A1G9VBJ1</accession>
<dbReference type="OrthoDB" id="6309046at2"/>
<dbReference type="Proteomes" id="UP000199440">
    <property type="component" value="Unassembled WGS sequence"/>
</dbReference>
<proteinExistence type="predicted"/>
<dbReference type="RefSeq" id="WP_089893588.1">
    <property type="nucleotide sequence ID" value="NZ_FNGV01000013.1"/>
</dbReference>
<dbReference type="PANTHER" id="PTHR40254">
    <property type="entry name" value="BLR0577 PROTEIN"/>
    <property type="match status" value="1"/>
</dbReference>
<gene>
    <name evidence="2" type="ORF">SAMN04488514_11320</name>
</gene>
<protein>
    <submittedName>
        <fullName evidence="2">FAD-NAD(P)-binding</fullName>
    </submittedName>
</protein>
<feature type="domain" description="FAD-dependent urate hydroxylase HpyO/Asp monooxygenase CreE-like FAD/NAD(P)-binding" evidence="1">
    <location>
        <begin position="7"/>
        <end position="176"/>
    </location>
</feature>
<dbReference type="InterPro" id="IPR036188">
    <property type="entry name" value="FAD/NAD-bd_sf"/>
</dbReference>
<keyword evidence="3" id="KW-1185">Reference proteome</keyword>
<reference evidence="3" key="1">
    <citation type="submission" date="2016-10" db="EMBL/GenBank/DDBJ databases">
        <authorList>
            <person name="Varghese N."/>
            <person name="Submissions S."/>
        </authorList>
    </citation>
    <scope>NUCLEOTIDE SEQUENCE [LARGE SCALE GENOMIC DNA]</scope>
    <source>
        <strain evidence="3">DSM 19886</strain>
    </source>
</reference>
<dbReference type="InterPro" id="IPR052189">
    <property type="entry name" value="L-asp_N-monooxygenase_NS-form"/>
</dbReference>
<dbReference type="SUPFAM" id="SSF51905">
    <property type="entry name" value="FAD/NAD(P)-binding domain"/>
    <property type="match status" value="1"/>
</dbReference>
<evidence type="ECO:0000313" key="3">
    <source>
        <dbReference type="Proteomes" id="UP000199440"/>
    </source>
</evidence>
<sequence>MRPYSIAIIGVGPKGLYAFERLLARLHQENNDSNIEVHLFEKTGVFGAGEIYHPNQPEYLLMNYPNRNINVWLKEHPESIVPERLDFVAWLDKNGGPSIGDSENGFSPRRTVGEYLIYCFNLLEKHAKKSIQIIKHKTEVTDVKPHGDELLLRYVSQYSRLSTTLKVNEVLLTTGHSSCKAKLERDKDSCAPDIDHQAFIPFVYPVEEKLAPIKANTRVAVKGLGLTFIDTVLALTEGRGGRFEKLKNGRLIYMPSGREPSKIFPFSRSGMPMIPRNANEGLLPYKPIYFTPENIKAQAGSNQKISFAKHMLPLLISEMQYRYYRIVFESHDLSFYPDKNLRSLDKQIRVFHEQYPQVYRFNFTDLFKAKPFDESVSELGALAYWHYLLKEAALGSESSAFMAAATTWGRLSETFNAIYSFGGMTADSQALFDSQYRSILNRISYGPPLLNMKKMVALVETGLIDLDFSEKPEVQTLNEGWGICTNQFNFQKVDVLIDARIPTLDSTKDWSLLFSNMRKNGLLRPFTISDDTTYEAGCPEIDRQGRAVDHNGYPILNISLYGTPTERITYDNDTLSRTRNNFASQWALNVLKNYKATTIKSKKSKIYNG</sequence>
<dbReference type="PANTHER" id="PTHR40254:SF1">
    <property type="entry name" value="BLR0577 PROTEIN"/>
    <property type="match status" value="1"/>
</dbReference>
<dbReference type="Pfam" id="PF13454">
    <property type="entry name" value="NAD_binding_9"/>
    <property type="match status" value="1"/>
</dbReference>
<evidence type="ECO:0000313" key="2">
    <source>
        <dbReference type="EMBL" id="SDM69529.1"/>
    </source>
</evidence>
<organism evidence="2 3">
    <name type="scientific">Kriegella aquimaris</name>
    <dbReference type="NCBI Taxonomy" id="192904"/>
    <lineage>
        <taxon>Bacteria</taxon>
        <taxon>Pseudomonadati</taxon>
        <taxon>Bacteroidota</taxon>
        <taxon>Flavobacteriia</taxon>
        <taxon>Flavobacteriales</taxon>
        <taxon>Flavobacteriaceae</taxon>
        <taxon>Kriegella</taxon>
    </lineage>
</organism>
<dbReference type="InterPro" id="IPR038732">
    <property type="entry name" value="HpyO/CreE_NAD-binding"/>
</dbReference>